<dbReference type="KEGG" id="pfer:IRI77_14085"/>
<dbReference type="GO" id="GO:0006508">
    <property type="term" value="P:proteolysis"/>
    <property type="evidence" value="ECO:0007669"/>
    <property type="project" value="UniProtKB-KW"/>
</dbReference>
<dbReference type="InterPro" id="IPR029062">
    <property type="entry name" value="Class_I_gatase-like"/>
</dbReference>
<keyword evidence="4" id="KW-0378">Hydrolase</keyword>
<evidence type="ECO:0000313" key="9">
    <source>
        <dbReference type="EMBL" id="QOY91023.1"/>
    </source>
</evidence>
<keyword evidence="3" id="KW-0645">Protease</keyword>
<dbReference type="InterPro" id="IPR003507">
    <property type="entry name" value="S66_fam"/>
</dbReference>
<evidence type="ECO:0000256" key="5">
    <source>
        <dbReference type="ARBA" id="ARBA00022825"/>
    </source>
</evidence>
<dbReference type="InterPro" id="IPR027478">
    <property type="entry name" value="LdcA_N"/>
</dbReference>
<dbReference type="Pfam" id="PF17676">
    <property type="entry name" value="Peptidase_S66C"/>
    <property type="match status" value="1"/>
</dbReference>
<dbReference type="Gene3D" id="3.40.50.10740">
    <property type="entry name" value="Class I glutamine amidotransferase-like"/>
    <property type="match status" value="1"/>
</dbReference>
<keyword evidence="10" id="KW-1185">Reference proteome</keyword>
<comment type="similarity">
    <text evidence="1">Belongs to the peptidase S66 family.</text>
</comment>
<evidence type="ECO:0000259" key="7">
    <source>
        <dbReference type="Pfam" id="PF02016"/>
    </source>
</evidence>
<feature type="domain" description="LD-carboxypeptidase C-terminal" evidence="8">
    <location>
        <begin position="204"/>
        <end position="324"/>
    </location>
</feature>
<feature type="active site" description="Nucleophile" evidence="6">
    <location>
        <position position="132"/>
    </location>
</feature>
<name>A0A7S7NWE5_PALFE</name>
<protein>
    <submittedName>
        <fullName evidence="9">LD-carboxypeptidase</fullName>
    </submittedName>
</protein>
<dbReference type="RefSeq" id="WP_194452678.1">
    <property type="nucleotide sequence ID" value="NZ_CP063849.1"/>
</dbReference>
<dbReference type="InterPro" id="IPR040449">
    <property type="entry name" value="Peptidase_S66_N"/>
</dbReference>
<feature type="active site" description="Charge relay system" evidence="6">
    <location>
        <position position="235"/>
    </location>
</feature>
<evidence type="ECO:0000313" key="10">
    <source>
        <dbReference type="Proteomes" id="UP000593892"/>
    </source>
</evidence>
<keyword evidence="2 9" id="KW-0121">Carboxypeptidase</keyword>
<dbReference type="PANTHER" id="PTHR30237:SF2">
    <property type="entry name" value="MUREIN TETRAPEPTIDE CARBOXYPEPTIDASE"/>
    <property type="match status" value="1"/>
</dbReference>
<dbReference type="GO" id="GO:0008236">
    <property type="term" value="F:serine-type peptidase activity"/>
    <property type="evidence" value="ECO:0007669"/>
    <property type="project" value="UniProtKB-KW"/>
</dbReference>
<dbReference type="SUPFAM" id="SSF52317">
    <property type="entry name" value="Class I glutamine amidotransferase-like"/>
    <property type="match status" value="1"/>
</dbReference>
<evidence type="ECO:0000256" key="6">
    <source>
        <dbReference type="PIRSR" id="PIRSR028757-1"/>
    </source>
</evidence>
<keyword evidence="5" id="KW-0720">Serine protease</keyword>
<evidence type="ECO:0000256" key="3">
    <source>
        <dbReference type="ARBA" id="ARBA00022670"/>
    </source>
</evidence>
<evidence type="ECO:0000259" key="8">
    <source>
        <dbReference type="Pfam" id="PF17676"/>
    </source>
</evidence>
<reference evidence="9 10" key="1">
    <citation type="submission" date="2020-10" db="EMBL/GenBank/DDBJ databases">
        <title>Complete genome sequence of Paludibaculum fermentans P105T, a facultatively anaerobic acidobacterium capable of dissimilatory Fe(III) reduction.</title>
        <authorList>
            <person name="Dedysh S.N."/>
            <person name="Beletsky A.V."/>
            <person name="Kulichevskaya I.S."/>
            <person name="Mardanov A.V."/>
            <person name="Ravin N.V."/>
        </authorList>
    </citation>
    <scope>NUCLEOTIDE SEQUENCE [LARGE SCALE GENOMIC DNA]</scope>
    <source>
        <strain evidence="9 10">P105</strain>
    </source>
</reference>
<gene>
    <name evidence="9" type="ORF">IRI77_14085</name>
</gene>
<dbReference type="InterPro" id="IPR040921">
    <property type="entry name" value="Peptidase_S66C"/>
</dbReference>
<evidence type="ECO:0000256" key="4">
    <source>
        <dbReference type="ARBA" id="ARBA00022801"/>
    </source>
</evidence>
<dbReference type="InterPro" id="IPR027461">
    <property type="entry name" value="Carboxypeptidase_A_C_sf"/>
</dbReference>
<feature type="active site" description="Charge relay system" evidence="6">
    <location>
        <position position="309"/>
    </location>
</feature>
<dbReference type="Gene3D" id="3.50.30.60">
    <property type="entry name" value="LD-carboxypeptidase A C-terminal domain-like"/>
    <property type="match status" value="1"/>
</dbReference>
<dbReference type="GO" id="GO:0004180">
    <property type="term" value="F:carboxypeptidase activity"/>
    <property type="evidence" value="ECO:0007669"/>
    <property type="project" value="UniProtKB-KW"/>
</dbReference>
<dbReference type="EMBL" id="CP063849">
    <property type="protein sequence ID" value="QOY91023.1"/>
    <property type="molecule type" value="Genomic_DNA"/>
</dbReference>
<organism evidence="9 10">
    <name type="scientific">Paludibaculum fermentans</name>
    <dbReference type="NCBI Taxonomy" id="1473598"/>
    <lineage>
        <taxon>Bacteria</taxon>
        <taxon>Pseudomonadati</taxon>
        <taxon>Acidobacteriota</taxon>
        <taxon>Terriglobia</taxon>
        <taxon>Bryobacterales</taxon>
        <taxon>Bryobacteraceae</taxon>
        <taxon>Paludibaculum</taxon>
    </lineage>
</organism>
<evidence type="ECO:0000256" key="2">
    <source>
        <dbReference type="ARBA" id="ARBA00022645"/>
    </source>
</evidence>
<accession>A0A7S7NWE5</accession>
<sequence length="340" mass="37269">MRRRSFLGALPVAAAAAPSALPLLRPKVLKPGDMVGLITPSTYVSDPDRLLLARRTIEYFGLKAKFGRAVGKREGYLGGPIQDRVDDIHRMFQDPEVKAIFCIRGGYGAAMLLDRLDYDLIRRNPKIFLGYSDITALHLGIHKKCGLVTFHGPVTLSKFTDYTQANFRKALFETKPMGKLTNPPESNTLRPRHFTRTMQGGKASGPLVGGNLSLICSTMGTPFEIETEGKVLFIEDVDEQPYSMDRMLTHLRLAGKFSKIKGLVIGECADCSPRDYKPSFDSTFSLGEVLDNILGDLKVPVVTGLTIGHTEDQLTLPLGISATLDADEASLTIDEPALTE</sequence>
<evidence type="ECO:0000256" key="1">
    <source>
        <dbReference type="ARBA" id="ARBA00010233"/>
    </source>
</evidence>
<dbReference type="SUPFAM" id="SSF141986">
    <property type="entry name" value="LD-carboxypeptidase A C-terminal domain-like"/>
    <property type="match status" value="1"/>
</dbReference>
<dbReference type="Proteomes" id="UP000593892">
    <property type="component" value="Chromosome"/>
</dbReference>
<dbReference type="Pfam" id="PF02016">
    <property type="entry name" value="Peptidase_S66"/>
    <property type="match status" value="1"/>
</dbReference>
<dbReference type="CDD" id="cd07025">
    <property type="entry name" value="Peptidase_S66"/>
    <property type="match status" value="1"/>
</dbReference>
<proteinExistence type="inferred from homology"/>
<feature type="domain" description="LD-carboxypeptidase N-terminal" evidence="7">
    <location>
        <begin position="35"/>
        <end position="152"/>
    </location>
</feature>
<dbReference type="PANTHER" id="PTHR30237">
    <property type="entry name" value="MURAMOYLTETRAPEPTIDE CARBOXYPEPTIDASE"/>
    <property type="match status" value="1"/>
</dbReference>
<dbReference type="PIRSF" id="PIRSF028757">
    <property type="entry name" value="LD-carboxypeptidase"/>
    <property type="match status" value="1"/>
</dbReference>
<dbReference type="AlphaFoldDB" id="A0A7S7NWE5"/>